<evidence type="ECO:0000313" key="2">
    <source>
        <dbReference type="EMBL" id="GAA4074325.1"/>
    </source>
</evidence>
<organism evidence="2 3">
    <name type="scientific">Amphibacillus indicireducens</name>
    <dbReference type="NCBI Taxonomy" id="1076330"/>
    <lineage>
        <taxon>Bacteria</taxon>
        <taxon>Bacillati</taxon>
        <taxon>Bacillota</taxon>
        <taxon>Bacilli</taxon>
        <taxon>Bacillales</taxon>
        <taxon>Bacillaceae</taxon>
        <taxon>Amphibacillus</taxon>
    </lineage>
</organism>
<keyword evidence="3" id="KW-1185">Reference proteome</keyword>
<dbReference type="EMBL" id="BAABDL010000105">
    <property type="protein sequence ID" value="GAA4074325.1"/>
    <property type="molecule type" value="Genomic_DNA"/>
</dbReference>
<name>A0ABP7VTY3_9BACI</name>
<proteinExistence type="predicted"/>
<sequence>MDIRTLQTLIQTHTIQSFLPTSQSDNRHSFNQLFLQNFNQPTNMATQSTMSIREILHGRPSILEQTAAIATPIEANLSKDLNTIIKEAASTYQIDEKLIRSVIQAESNFNQYAVSHAGAQGYMQLMPGTARGLGVTNSFDARQNIFGGTKYLRQMLDRYDGNTTLALAAYNAGPGNVDKYNGIPPFNETQNYVKKVMGQYRG</sequence>
<dbReference type="RefSeq" id="WP_344912648.1">
    <property type="nucleotide sequence ID" value="NZ_BAABDL010000105.1"/>
</dbReference>
<evidence type="ECO:0000313" key="3">
    <source>
        <dbReference type="Proteomes" id="UP001501734"/>
    </source>
</evidence>
<dbReference type="InterPro" id="IPR023346">
    <property type="entry name" value="Lysozyme-like_dom_sf"/>
</dbReference>
<comment type="caution">
    <text evidence="2">The sequence shown here is derived from an EMBL/GenBank/DDBJ whole genome shotgun (WGS) entry which is preliminary data.</text>
</comment>
<dbReference type="SUPFAM" id="SSF53955">
    <property type="entry name" value="Lysozyme-like"/>
    <property type="match status" value="1"/>
</dbReference>
<accession>A0ABP7VTY3</accession>
<dbReference type="Proteomes" id="UP001501734">
    <property type="component" value="Unassembled WGS sequence"/>
</dbReference>
<evidence type="ECO:0000259" key="1">
    <source>
        <dbReference type="Pfam" id="PF01464"/>
    </source>
</evidence>
<dbReference type="PANTHER" id="PTHR37423">
    <property type="entry name" value="SOLUBLE LYTIC MUREIN TRANSGLYCOSYLASE-RELATED"/>
    <property type="match status" value="1"/>
</dbReference>
<dbReference type="CDD" id="cd00254">
    <property type="entry name" value="LT-like"/>
    <property type="match status" value="1"/>
</dbReference>
<dbReference type="Gene3D" id="1.10.530.10">
    <property type="match status" value="1"/>
</dbReference>
<feature type="domain" description="Transglycosylase SLT" evidence="1">
    <location>
        <begin position="85"/>
        <end position="191"/>
    </location>
</feature>
<gene>
    <name evidence="2" type="ORF">GCM10022410_19380</name>
</gene>
<dbReference type="InterPro" id="IPR008258">
    <property type="entry name" value="Transglycosylase_SLT_dom_1"/>
</dbReference>
<reference evidence="3" key="1">
    <citation type="journal article" date="2019" name="Int. J. Syst. Evol. Microbiol.">
        <title>The Global Catalogue of Microorganisms (GCM) 10K type strain sequencing project: providing services to taxonomists for standard genome sequencing and annotation.</title>
        <authorList>
            <consortium name="The Broad Institute Genomics Platform"/>
            <consortium name="The Broad Institute Genome Sequencing Center for Infectious Disease"/>
            <person name="Wu L."/>
            <person name="Ma J."/>
        </authorList>
    </citation>
    <scope>NUCLEOTIDE SEQUENCE [LARGE SCALE GENOMIC DNA]</scope>
    <source>
        <strain evidence="3">JCM 17250</strain>
    </source>
</reference>
<dbReference type="PANTHER" id="PTHR37423:SF2">
    <property type="entry name" value="MEMBRANE-BOUND LYTIC MUREIN TRANSGLYCOSYLASE C"/>
    <property type="match status" value="1"/>
</dbReference>
<dbReference type="Pfam" id="PF01464">
    <property type="entry name" value="SLT"/>
    <property type="match status" value="1"/>
</dbReference>
<protein>
    <recommendedName>
        <fullName evidence="1">Transglycosylase SLT domain-containing protein</fullName>
    </recommendedName>
</protein>